<dbReference type="KEGG" id="pbor:BSF38_03988"/>
<dbReference type="SMART" id="SM00421">
    <property type="entry name" value="HTH_LUXR"/>
    <property type="match status" value="1"/>
</dbReference>
<reference evidence="3" key="1">
    <citation type="submission" date="2016-12" db="EMBL/GenBank/DDBJ databases">
        <title>Comparative genomics of four Isosphaeraceae planctomycetes: a common pool of plasmids and glycoside hydrolase genes.</title>
        <authorList>
            <person name="Ivanova A."/>
        </authorList>
    </citation>
    <scope>NUCLEOTIDE SEQUENCE [LARGE SCALE GENOMIC DNA]</scope>
    <source>
        <strain evidence="3">PX4</strain>
    </source>
</reference>
<dbReference type="EMBL" id="CP019082">
    <property type="protein sequence ID" value="APW62442.1"/>
    <property type="molecule type" value="Genomic_DNA"/>
</dbReference>
<name>A0A1U7CU37_9BACT</name>
<dbReference type="SUPFAM" id="SSF46894">
    <property type="entry name" value="C-terminal effector domain of the bipartite response regulators"/>
    <property type="match status" value="1"/>
</dbReference>
<dbReference type="InterPro" id="IPR000792">
    <property type="entry name" value="Tscrpt_reg_LuxR_C"/>
</dbReference>
<dbReference type="PRINTS" id="PR00038">
    <property type="entry name" value="HTHLUXR"/>
</dbReference>
<dbReference type="InterPro" id="IPR016032">
    <property type="entry name" value="Sig_transdc_resp-reg_C-effctor"/>
</dbReference>
<dbReference type="GO" id="GO:0003677">
    <property type="term" value="F:DNA binding"/>
    <property type="evidence" value="ECO:0007669"/>
    <property type="project" value="InterPro"/>
</dbReference>
<gene>
    <name evidence="2" type="ORF">BSF38_03988</name>
</gene>
<proteinExistence type="predicted"/>
<dbReference type="GO" id="GO:0006355">
    <property type="term" value="P:regulation of DNA-templated transcription"/>
    <property type="evidence" value="ECO:0007669"/>
    <property type="project" value="InterPro"/>
</dbReference>
<protein>
    <recommendedName>
        <fullName evidence="1">HTH luxR-type domain-containing protein</fullName>
    </recommendedName>
</protein>
<evidence type="ECO:0000313" key="2">
    <source>
        <dbReference type="EMBL" id="APW62442.1"/>
    </source>
</evidence>
<dbReference type="AlphaFoldDB" id="A0A1U7CU37"/>
<dbReference type="InterPro" id="IPR036388">
    <property type="entry name" value="WH-like_DNA-bd_sf"/>
</dbReference>
<dbReference type="STRING" id="1387353.BSF38_03988"/>
<evidence type="ECO:0000259" key="1">
    <source>
        <dbReference type="SMART" id="SM00421"/>
    </source>
</evidence>
<evidence type="ECO:0000313" key="3">
    <source>
        <dbReference type="Proteomes" id="UP000186309"/>
    </source>
</evidence>
<dbReference type="Gene3D" id="1.10.10.10">
    <property type="entry name" value="Winged helix-like DNA-binding domain superfamily/Winged helix DNA-binding domain"/>
    <property type="match status" value="1"/>
</dbReference>
<keyword evidence="3" id="KW-1185">Reference proteome</keyword>
<dbReference type="Proteomes" id="UP000186309">
    <property type="component" value="Chromosome"/>
</dbReference>
<organism evidence="2 3">
    <name type="scientific">Paludisphaera borealis</name>
    <dbReference type="NCBI Taxonomy" id="1387353"/>
    <lineage>
        <taxon>Bacteria</taxon>
        <taxon>Pseudomonadati</taxon>
        <taxon>Planctomycetota</taxon>
        <taxon>Planctomycetia</taxon>
        <taxon>Isosphaerales</taxon>
        <taxon>Isosphaeraceae</taxon>
        <taxon>Paludisphaera</taxon>
    </lineage>
</organism>
<dbReference type="RefSeq" id="WP_076348551.1">
    <property type="nucleotide sequence ID" value="NZ_CP019082.1"/>
</dbReference>
<accession>A0A1U7CU37</accession>
<feature type="domain" description="HTH luxR-type" evidence="1">
    <location>
        <begin position="219"/>
        <end position="272"/>
    </location>
</feature>
<sequence>MAGGVDHKRRAHRSYKPAVEAMEVLRLLSGAAATATFPAVAAEHHMLVDSGLAAPTLDSPAVTDHAWDAALHDAGLDGLLSVRASSYTAEPSIVPRADAESTASGLLQLNKYLNRSWYRAAIPLQAHEDCSQAVYATLLQQLGRPRFDALLSDVGRGGVKEVFSRETTEGLDFFRAVDMVKKRAQRERVFQSIDSVDVAGSSSDLETRSWRDSLQEAIDRSLTAREASLIYETLKGKTPAEIALHWGVAPKTVSNEKTRVIQKLRDVLQTQAAD</sequence>
<dbReference type="Pfam" id="PF00196">
    <property type="entry name" value="GerE"/>
    <property type="match status" value="1"/>
</dbReference>